<sequence>MPFPHRVMADGSFAFHGARGSLTGNRGILHDAAGNPTTARWRHQAWISCTLNQRADRAKLPLTAPGHYTPLFFLDEAVALAAGHRPCALCRRQAFTGFRSAWAAATGLSDRAPEIDRHLHAARLTPKRQPAIREADCAALPDHSIIRSESHMGRLFGDALLPLTAAGYGQPLKRPEGRVLLLTPLPLIRVLQEGYAPALTPAADRASWPDHRG</sequence>
<dbReference type="AlphaFoldDB" id="A0A3P3DLM1"/>
<accession>A0A3P3DLM1</accession>
<evidence type="ECO:0000313" key="1">
    <source>
        <dbReference type="EMBL" id="RRH75147.1"/>
    </source>
</evidence>
<evidence type="ECO:0000313" key="2">
    <source>
        <dbReference type="Proteomes" id="UP000282125"/>
    </source>
</evidence>
<dbReference type="EMBL" id="RRAZ01000011">
    <property type="protein sequence ID" value="RRH75147.1"/>
    <property type="molecule type" value="Genomic_DNA"/>
</dbReference>
<comment type="caution">
    <text evidence="1">The sequence shown here is derived from an EMBL/GenBank/DDBJ whole genome shotgun (WGS) entry which is preliminary data.</text>
</comment>
<keyword evidence="2" id="KW-1185">Reference proteome</keyword>
<proteinExistence type="predicted"/>
<name>A0A3P3DLM1_9RHOB</name>
<dbReference type="Proteomes" id="UP000282125">
    <property type="component" value="Unassembled WGS sequence"/>
</dbReference>
<dbReference type="RefSeq" id="WP_124964714.1">
    <property type="nucleotide sequence ID" value="NZ_RRAZ01000011.1"/>
</dbReference>
<gene>
    <name evidence="1" type="ORF">EG244_09180</name>
</gene>
<protein>
    <submittedName>
        <fullName evidence="1">Uncharacterized protein</fullName>
    </submittedName>
</protein>
<organism evidence="1 2">
    <name type="scientific">Falsigemmobacter faecalis</name>
    <dbReference type="NCBI Taxonomy" id="2488730"/>
    <lineage>
        <taxon>Bacteria</taxon>
        <taxon>Pseudomonadati</taxon>
        <taxon>Pseudomonadota</taxon>
        <taxon>Alphaproteobacteria</taxon>
        <taxon>Rhodobacterales</taxon>
        <taxon>Paracoccaceae</taxon>
        <taxon>Falsigemmobacter</taxon>
    </lineage>
</organism>
<reference evidence="1 2" key="1">
    <citation type="submission" date="2018-11" db="EMBL/GenBank/DDBJ databases">
        <title>Gemmobacter sp. nov., YIM 102744-1 draft genome.</title>
        <authorList>
            <person name="Li G."/>
            <person name="Jiang Y."/>
        </authorList>
    </citation>
    <scope>NUCLEOTIDE SEQUENCE [LARGE SCALE GENOMIC DNA]</scope>
    <source>
        <strain evidence="1 2">YIM 102744-1</strain>
    </source>
</reference>
<dbReference type="OrthoDB" id="894286at2"/>